<feature type="region of interest" description="Disordered" evidence="1">
    <location>
        <begin position="152"/>
        <end position="173"/>
    </location>
</feature>
<organism evidence="2 3">
    <name type="scientific">Tuber aestivum</name>
    <name type="common">summer truffle</name>
    <dbReference type="NCBI Taxonomy" id="59557"/>
    <lineage>
        <taxon>Eukaryota</taxon>
        <taxon>Fungi</taxon>
        <taxon>Dikarya</taxon>
        <taxon>Ascomycota</taxon>
        <taxon>Pezizomycotina</taxon>
        <taxon>Pezizomycetes</taxon>
        <taxon>Pezizales</taxon>
        <taxon>Tuberaceae</taxon>
        <taxon>Tuber</taxon>
    </lineage>
</organism>
<evidence type="ECO:0000256" key="1">
    <source>
        <dbReference type="SAM" id="MobiDB-lite"/>
    </source>
</evidence>
<name>A0A292QA04_9PEZI</name>
<proteinExistence type="predicted"/>
<gene>
    <name evidence="2" type="ORF">GSTUAT00000065001</name>
</gene>
<feature type="compositionally biased region" description="Gly residues" evidence="1">
    <location>
        <begin position="155"/>
        <end position="173"/>
    </location>
</feature>
<evidence type="ECO:0000313" key="2">
    <source>
        <dbReference type="EMBL" id="CUS15788.1"/>
    </source>
</evidence>
<dbReference type="AlphaFoldDB" id="A0A292QA04"/>
<reference evidence="2" key="1">
    <citation type="submission" date="2015-10" db="EMBL/GenBank/DDBJ databases">
        <authorList>
            <person name="Regsiter A."/>
            <person name="william w."/>
        </authorList>
    </citation>
    <scope>NUCLEOTIDE SEQUENCE</scope>
    <source>
        <strain evidence="2">Montdore</strain>
    </source>
</reference>
<dbReference type="Proteomes" id="UP001412239">
    <property type="component" value="Unassembled WGS sequence"/>
</dbReference>
<evidence type="ECO:0000313" key="3">
    <source>
        <dbReference type="Proteomes" id="UP001412239"/>
    </source>
</evidence>
<protein>
    <submittedName>
        <fullName evidence="2">Uncharacterized protein</fullName>
    </submittedName>
</protein>
<keyword evidence="3" id="KW-1185">Reference proteome</keyword>
<dbReference type="EMBL" id="LN890943">
    <property type="protein sequence ID" value="CUS15788.1"/>
    <property type="molecule type" value="Genomic_DNA"/>
</dbReference>
<accession>A0A292QA04</accession>
<sequence>MVLVANILKPHIRPHRQFVEHIRPHLAHQPLIGTNSSPELESMSGNCGEDDEGSIKNLPALHPFPGTVLQKTAEEGCLPNFRLSQIHVAKHSGRYPTQTPPDALRGFKVPSPSAEGKTDLNRLEAKAAFMQRQLGLVGSAVQMTDRLRYWRKGGNASGGAGDKGAAGGVGDKN</sequence>